<feature type="compositionally biased region" description="Polar residues" evidence="1">
    <location>
        <begin position="48"/>
        <end position="57"/>
    </location>
</feature>
<evidence type="ECO:0000313" key="3">
    <source>
        <dbReference type="Proteomes" id="UP000281677"/>
    </source>
</evidence>
<feature type="region of interest" description="Disordered" evidence="1">
    <location>
        <begin position="1"/>
        <end position="26"/>
    </location>
</feature>
<dbReference type="Proteomes" id="UP000281677">
    <property type="component" value="Unassembled WGS sequence"/>
</dbReference>
<proteinExistence type="predicted"/>
<feature type="region of interest" description="Disordered" evidence="1">
    <location>
        <begin position="136"/>
        <end position="230"/>
    </location>
</feature>
<dbReference type="VEuPathDB" id="FungiDB:BTJ68_10951"/>
<feature type="compositionally biased region" description="Low complexity" evidence="1">
    <location>
        <begin position="151"/>
        <end position="161"/>
    </location>
</feature>
<sequence length="332" mass="36569">MGTTTYTQPFKQGFAHATTTNTTTAPAVSKPWYASLDSLPESGKFNGGNINIPSQHCTSDDHQPKSSPQAQMRTRRFSNAEIERVIEEELEIADDIPAPWPLEFEEASPPNRNHHRSPTIAIPVTDLRNHHGRRISHFELPSPKSPPKTTKPPNNNPSNPKIGDQPTSPTQQHHHNPTGRGRDHYPHFNPQTTTTINPNIQPPTQEANTPRPPKAIRKATRQEQDPLQFPLEVEAPSQVEKAGAWCTASSCPSSTTNTLPPQVGRLTRGERGRGRRRMEGSGPDAPAEGDWAGEGVQESEGKEEEDEDDRGNTGTISREEVELGTATAQTRK</sequence>
<feature type="region of interest" description="Disordered" evidence="1">
    <location>
        <begin position="38"/>
        <end position="76"/>
    </location>
</feature>
<dbReference type="OrthoDB" id="3901749at2759"/>
<comment type="caution">
    <text evidence="2">The sequence shown here is derived from an EMBL/GenBank/DDBJ whole genome shotgun (WGS) entry which is preliminary data.</text>
</comment>
<feature type="region of interest" description="Disordered" evidence="1">
    <location>
        <begin position="242"/>
        <end position="332"/>
    </location>
</feature>
<gene>
    <name evidence="2" type="ORF">D0859_04084</name>
</gene>
<name>A0A3M7J2J5_HORWE</name>
<feature type="compositionally biased region" description="Polar residues" evidence="1">
    <location>
        <begin position="1"/>
        <end position="10"/>
    </location>
</feature>
<feature type="compositionally biased region" description="Polar residues" evidence="1">
    <location>
        <begin position="247"/>
        <end position="260"/>
    </location>
</feature>
<protein>
    <submittedName>
        <fullName evidence="2">Uncharacterized protein</fullName>
    </submittedName>
</protein>
<feature type="compositionally biased region" description="Low complexity" evidence="1">
    <location>
        <begin position="15"/>
        <end position="26"/>
    </location>
</feature>
<feature type="compositionally biased region" description="Low complexity" evidence="1">
    <location>
        <begin position="189"/>
        <end position="205"/>
    </location>
</feature>
<evidence type="ECO:0000313" key="2">
    <source>
        <dbReference type="EMBL" id="RMZ31812.1"/>
    </source>
</evidence>
<organism evidence="2 3">
    <name type="scientific">Hortaea werneckii</name>
    <name type="common">Black yeast</name>
    <name type="synonym">Cladosporium werneckii</name>
    <dbReference type="NCBI Taxonomy" id="91943"/>
    <lineage>
        <taxon>Eukaryota</taxon>
        <taxon>Fungi</taxon>
        <taxon>Dikarya</taxon>
        <taxon>Ascomycota</taxon>
        <taxon>Pezizomycotina</taxon>
        <taxon>Dothideomycetes</taxon>
        <taxon>Dothideomycetidae</taxon>
        <taxon>Mycosphaerellales</taxon>
        <taxon>Teratosphaeriaceae</taxon>
        <taxon>Hortaea</taxon>
    </lineage>
</organism>
<accession>A0A3M7J2J5</accession>
<dbReference type="AlphaFoldDB" id="A0A3M7J2J5"/>
<evidence type="ECO:0000256" key="1">
    <source>
        <dbReference type="SAM" id="MobiDB-lite"/>
    </source>
</evidence>
<reference evidence="2 3" key="1">
    <citation type="journal article" date="2018" name="BMC Genomics">
        <title>Genomic evidence for intraspecific hybridization in a clonal and extremely halotolerant yeast.</title>
        <authorList>
            <person name="Gostincar C."/>
            <person name="Stajich J.E."/>
            <person name="Zupancic J."/>
            <person name="Zalar P."/>
            <person name="Gunde-Cimerman N."/>
        </authorList>
    </citation>
    <scope>NUCLEOTIDE SEQUENCE [LARGE SCALE GENOMIC DNA]</scope>
    <source>
        <strain evidence="2 3">EXF-120</strain>
    </source>
</reference>
<dbReference type="EMBL" id="QWIT01000087">
    <property type="protein sequence ID" value="RMZ31812.1"/>
    <property type="molecule type" value="Genomic_DNA"/>
</dbReference>